<evidence type="ECO:0000256" key="2">
    <source>
        <dbReference type="ARBA" id="ARBA00022692"/>
    </source>
</evidence>
<keyword evidence="3 6" id="KW-1133">Transmembrane helix</keyword>
<feature type="transmembrane region" description="Helical" evidence="6">
    <location>
        <begin position="128"/>
        <end position="149"/>
    </location>
</feature>
<dbReference type="InterPro" id="IPR051784">
    <property type="entry name" value="Nod_factor_ABC_transporter"/>
</dbReference>
<dbReference type="PIRSF" id="PIRSF006648">
    <property type="entry name" value="DrrB"/>
    <property type="match status" value="1"/>
</dbReference>
<feature type="transmembrane region" description="Helical" evidence="6">
    <location>
        <begin position="48"/>
        <end position="66"/>
    </location>
</feature>
<keyword evidence="5" id="KW-0046">Antibiotic resistance</keyword>
<dbReference type="InterPro" id="IPR000412">
    <property type="entry name" value="ABC_2_transport"/>
</dbReference>
<feature type="transmembrane region" description="Helical" evidence="6">
    <location>
        <begin position="161"/>
        <end position="183"/>
    </location>
</feature>
<accession>A0A0D1LAU6</accession>
<dbReference type="OrthoDB" id="8988363at2"/>
<dbReference type="Pfam" id="PF12698">
    <property type="entry name" value="ABC2_membrane_3"/>
    <property type="match status" value="1"/>
</dbReference>
<reference evidence="8 9" key="1">
    <citation type="submission" date="2015-01" db="EMBL/GenBank/DDBJ databases">
        <title>Genome sequence of Mycobacterium llatzerense and Mycobacterium immunogenum recovered from brain abscess.</title>
        <authorList>
            <person name="Greninger A.L."/>
            <person name="Langelier C."/>
            <person name="Cunningham G."/>
            <person name="Chiu C.Y."/>
            <person name="Miller S."/>
        </authorList>
    </citation>
    <scope>NUCLEOTIDE SEQUENCE [LARGE SCALE GENOMIC DNA]</scope>
    <source>
        <strain evidence="8 9">CLUC14</strain>
    </source>
</reference>
<dbReference type="EMBL" id="JXST01000029">
    <property type="protein sequence ID" value="KIU15317.1"/>
    <property type="molecule type" value="Genomic_DNA"/>
</dbReference>
<comment type="caution">
    <text evidence="8">The sequence shown here is derived from an EMBL/GenBank/DDBJ whole genome shotgun (WGS) entry which is preliminary data.</text>
</comment>
<dbReference type="PROSITE" id="PS51012">
    <property type="entry name" value="ABC_TM2"/>
    <property type="match status" value="1"/>
</dbReference>
<name>A0A0D1LAU6_9MYCO</name>
<feature type="transmembrane region" description="Helical" evidence="6">
    <location>
        <begin position="219"/>
        <end position="238"/>
    </location>
</feature>
<feature type="transmembrane region" description="Helical" evidence="6">
    <location>
        <begin position="102"/>
        <end position="122"/>
    </location>
</feature>
<evidence type="ECO:0000313" key="9">
    <source>
        <dbReference type="Proteomes" id="UP000032221"/>
    </source>
</evidence>
<dbReference type="AlphaFoldDB" id="A0A0D1LAU6"/>
<dbReference type="GO" id="GO:0046677">
    <property type="term" value="P:response to antibiotic"/>
    <property type="evidence" value="ECO:0007669"/>
    <property type="project" value="UniProtKB-KW"/>
</dbReference>
<evidence type="ECO:0000256" key="4">
    <source>
        <dbReference type="ARBA" id="ARBA00023136"/>
    </source>
</evidence>
<dbReference type="Proteomes" id="UP000032221">
    <property type="component" value="Unassembled WGS sequence"/>
</dbReference>
<dbReference type="InterPro" id="IPR047817">
    <property type="entry name" value="ABC2_TM_bact-type"/>
</dbReference>
<dbReference type="PANTHER" id="PTHR43229">
    <property type="entry name" value="NODULATION PROTEIN J"/>
    <property type="match status" value="1"/>
</dbReference>
<evidence type="ECO:0000256" key="1">
    <source>
        <dbReference type="ARBA" id="ARBA00004141"/>
    </source>
</evidence>
<protein>
    <submittedName>
        <fullName evidence="8">ABC transporter</fullName>
    </submittedName>
</protein>
<dbReference type="PANTHER" id="PTHR43229:SF2">
    <property type="entry name" value="NODULATION PROTEIN J"/>
    <property type="match status" value="1"/>
</dbReference>
<dbReference type="GO" id="GO:0140359">
    <property type="term" value="F:ABC-type transporter activity"/>
    <property type="evidence" value="ECO:0007669"/>
    <property type="project" value="InterPro"/>
</dbReference>
<proteinExistence type="predicted"/>
<evidence type="ECO:0000256" key="6">
    <source>
        <dbReference type="SAM" id="Phobius"/>
    </source>
</evidence>
<organism evidence="8 9">
    <name type="scientific">Mycolicibacterium llatzerense</name>
    <dbReference type="NCBI Taxonomy" id="280871"/>
    <lineage>
        <taxon>Bacteria</taxon>
        <taxon>Bacillati</taxon>
        <taxon>Actinomycetota</taxon>
        <taxon>Actinomycetes</taxon>
        <taxon>Mycobacteriales</taxon>
        <taxon>Mycobacteriaceae</taxon>
        <taxon>Mycolicibacterium</taxon>
    </lineage>
</organism>
<dbReference type="PATRIC" id="fig|280871.6.peg.4074"/>
<dbReference type="InterPro" id="IPR013525">
    <property type="entry name" value="ABC2_TM"/>
</dbReference>
<comment type="subcellular location">
    <subcellularLocation>
        <location evidence="1">Membrane</location>
        <topology evidence="1">Multi-pass membrane protein</topology>
    </subcellularLocation>
</comment>
<dbReference type="GO" id="GO:0043190">
    <property type="term" value="C:ATP-binding cassette (ABC) transporter complex"/>
    <property type="evidence" value="ECO:0007669"/>
    <property type="project" value="InterPro"/>
</dbReference>
<keyword evidence="2 6" id="KW-0812">Transmembrane</keyword>
<dbReference type="RefSeq" id="WP_043396337.1">
    <property type="nucleotide sequence ID" value="NZ_JXST01000029.1"/>
</dbReference>
<gene>
    <name evidence="8" type="ORF">TL10_19685</name>
</gene>
<evidence type="ECO:0000313" key="8">
    <source>
        <dbReference type="EMBL" id="KIU15317.1"/>
    </source>
</evidence>
<feature type="transmembrane region" description="Helical" evidence="6">
    <location>
        <begin position="20"/>
        <end position="42"/>
    </location>
</feature>
<sequence>MTAFGLLTGRLLRKGWLDLVFAVLVPVSTLIGLTFMLGGVIATGDMSYVQYILPAVVVQAMLFGALTTTDRAAGEKASGLGSRMRTLPISPYAPLMARMAYCLIRGLLALVASVLAAYLLGFRVTTGIGYAAAFIVLALTLTLAVSFGADATGSKAGRAEVASQLLLIPQLFLVMLSTGLAPVEAFPSWLHSFVRYQPVSQITDALRGFTSGHIDTGNLGASLAWTVGLLLVFGAFAVRLQERSS</sequence>
<dbReference type="STRING" id="280871.TL10_19685"/>
<evidence type="ECO:0000259" key="7">
    <source>
        <dbReference type="PROSITE" id="PS51012"/>
    </source>
</evidence>
<evidence type="ECO:0000256" key="3">
    <source>
        <dbReference type="ARBA" id="ARBA00022989"/>
    </source>
</evidence>
<keyword evidence="9" id="KW-1185">Reference proteome</keyword>
<feature type="domain" description="ABC transmembrane type-2" evidence="7">
    <location>
        <begin position="17"/>
        <end position="244"/>
    </location>
</feature>
<evidence type="ECO:0000256" key="5">
    <source>
        <dbReference type="ARBA" id="ARBA00023251"/>
    </source>
</evidence>
<keyword evidence="4 6" id="KW-0472">Membrane</keyword>